<name>A0A0E9UZ63_ANGAN</name>
<sequence length="66" mass="7535">MSNWSQICTVELCGEKSKGQFFLHCLRCCVLSQVNISAQVTILMCRLKCVAFRLMRSSCDIFQNLV</sequence>
<dbReference type="EMBL" id="GBXM01037398">
    <property type="protein sequence ID" value="JAH71179.1"/>
    <property type="molecule type" value="Transcribed_RNA"/>
</dbReference>
<reference evidence="1" key="1">
    <citation type="submission" date="2014-11" db="EMBL/GenBank/DDBJ databases">
        <authorList>
            <person name="Amaro Gonzalez C."/>
        </authorList>
    </citation>
    <scope>NUCLEOTIDE SEQUENCE</scope>
</reference>
<protein>
    <submittedName>
        <fullName evidence="1">Uncharacterized protein</fullName>
    </submittedName>
</protein>
<reference evidence="1" key="2">
    <citation type="journal article" date="2015" name="Fish Shellfish Immunol.">
        <title>Early steps in the European eel (Anguilla anguilla)-Vibrio vulnificus interaction in the gills: Role of the RtxA13 toxin.</title>
        <authorList>
            <person name="Callol A."/>
            <person name="Pajuelo D."/>
            <person name="Ebbesson L."/>
            <person name="Teles M."/>
            <person name="MacKenzie S."/>
            <person name="Amaro C."/>
        </authorList>
    </citation>
    <scope>NUCLEOTIDE SEQUENCE</scope>
</reference>
<organism evidence="1">
    <name type="scientific">Anguilla anguilla</name>
    <name type="common">European freshwater eel</name>
    <name type="synonym">Muraena anguilla</name>
    <dbReference type="NCBI Taxonomy" id="7936"/>
    <lineage>
        <taxon>Eukaryota</taxon>
        <taxon>Metazoa</taxon>
        <taxon>Chordata</taxon>
        <taxon>Craniata</taxon>
        <taxon>Vertebrata</taxon>
        <taxon>Euteleostomi</taxon>
        <taxon>Actinopterygii</taxon>
        <taxon>Neopterygii</taxon>
        <taxon>Teleostei</taxon>
        <taxon>Anguilliformes</taxon>
        <taxon>Anguillidae</taxon>
        <taxon>Anguilla</taxon>
    </lineage>
</organism>
<accession>A0A0E9UZ63</accession>
<dbReference type="AlphaFoldDB" id="A0A0E9UZ63"/>
<evidence type="ECO:0000313" key="1">
    <source>
        <dbReference type="EMBL" id="JAH71179.1"/>
    </source>
</evidence>
<proteinExistence type="predicted"/>